<keyword evidence="5 7" id="KW-1133">Transmembrane helix</keyword>
<feature type="transmembrane region" description="Helical" evidence="7">
    <location>
        <begin position="469"/>
        <end position="486"/>
    </location>
</feature>
<keyword evidence="4" id="KW-0677">Repeat</keyword>
<dbReference type="PANTHER" id="PTHR43652:SF2">
    <property type="entry name" value="BASIC AMINO ACID ANTIPORTER YFCC-RELATED"/>
    <property type="match status" value="1"/>
</dbReference>
<keyword evidence="6 7" id="KW-0472">Membrane</keyword>
<organism evidence="9 10">
    <name type="scientific">Rubrivivax albus</name>
    <dbReference type="NCBI Taxonomy" id="2499835"/>
    <lineage>
        <taxon>Bacteria</taxon>
        <taxon>Pseudomonadati</taxon>
        <taxon>Pseudomonadota</taxon>
        <taxon>Betaproteobacteria</taxon>
        <taxon>Burkholderiales</taxon>
        <taxon>Sphaerotilaceae</taxon>
        <taxon>Rubrivivax</taxon>
    </lineage>
</organism>
<sequence>MTLQQGAVFLGLAVLVVELLRGRRAPAVVFAGVAFAFVLLDFVSVQEGLAQLANPGLATVVVLLLLSVVLDKSRLLEAMAEGLVRGPYRWALTKLFAATALYSAFLNNTAVVASLIGPLRTLRAHAPSRLLMPMCFAASLGGILTLIGTSTNLLVNSLLIGQGMTGLHIFDLFPVGILIVLACGVTMVLLYPHLLPAQPAVGEQPSDYFLEATVQPTSTLVGRSVEAGGLRRLAHLFLAEIVRDGRVIAPVQPEQVIESGDVLVFTGDLTRLDLLMRFDGLETRGQHYRLPQDNLVEVVIAANSPLARRTLKQTDFRSRFDAAVIAIRRGSERLRGPIADLPLDVGDTLVLVVGSDFEKRNNLQRNFIIVTRHEVQKFTDPRKGLVATAGFVAAVALSALGVIDFLKALLLLLVLFLSLGFTRPNELRRNMPYAIIVIIGASLVISQVMVQTGAAGLLAGAMLGAIHQLGPYGALAMILMGTWILTELMSNNAAAALAFPVAIGVAQRAGLDPQPFVMAVLYGASCSFLTPYGYQTNLMVMSPGRYTLRDFVRAGLPVALVFQAVALVSLPVFFPFGR</sequence>
<dbReference type="GO" id="GO:0008324">
    <property type="term" value="F:monoatomic cation transmembrane transporter activity"/>
    <property type="evidence" value="ECO:0007669"/>
    <property type="project" value="InterPro"/>
</dbReference>
<evidence type="ECO:0000256" key="2">
    <source>
        <dbReference type="ARBA" id="ARBA00022448"/>
    </source>
</evidence>
<evidence type="ECO:0000256" key="6">
    <source>
        <dbReference type="ARBA" id="ARBA00023136"/>
    </source>
</evidence>
<evidence type="ECO:0000256" key="7">
    <source>
        <dbReference type="SAM" id="Phobius"/>
    </source>
</evidence>
<feature type="domain" description="RCK C-terminal" evidence="8">
    <location>
        <begin position="197"/>
        <end position="281"/>
    </location>
</feature>
<evidence type="ECO:0000313" key="10">
    <source>
        <dbReference type="Proteomes" id="UP000288178"/>
    </source>
</evidence>
<feature type="transmembrane region" description="Helical" evidence="7">
    <location>
        <begin position="493"/>
        <end position="510"/>
    </location>
</feature>
<dbReference type="AlphaFoldDB" id="A0A3S2W013"/>
<comment type="subcellular location">
    <subcellularLocation>
        <location evidence="1">Membrane</location>
        <topology evidence="1">Multi-pass membrane protein</topology>
    </subcellularLocation>
</comment>
<dbReference type="InterPro" id="IPR006037">
    <property type="entry name" value="RCK_C"/>
</dbReference>
<evidence type="ECO:0000256" key="5">
    <source>
        <dbReference type="ARBA" id="ARBA00022989"/>
    </source>
</evidence>
<dbReference type="InterPro" id="IPR036721">
    <property type="entry name" value="RCK_C_sf"/>
</dbReference>
<name>A0A3S2W013_9BURK</name>
<dbReference type="GO" id="GO:0005886">
    <property type="term" value="C:plasma membrane"/>
    <property type="evidence" value="ECO:0007669"/>
    <property type="project" value="TreeGrafter"/>
</dbReference>
<comment type="caution">
    <text evidence="9">The sequence shown here is derived from an EMBL/GenBank/DDBJ whole genome shotgun (WGS) entry which is preliminary data.</text>
</comment>
<dbReference type="InterPro" id="IPR004680">
    <property type="entry name" value="Cit_transptr-like_dom"/>
</dbReference>
<reference evidence="9 10" key="1">
    <citation type="submission" date="2019-01" db="EMBL/GenBank/DDBJ databases">
        <authorList>
            <person name="Chen W.-M."/>
        </authorList>
    </citation>
    <scope>NUCLEOTIDE SEQUENCE [LARGE SCALE GENOMIC DNA]</scope>
    <source>
        <strain evidence="9 10">ICH-3</strain>
    </source>
</reference>
<dbReference type="InterPro" id="IPR051679">
    <property type="entry name" value="DASS-Related_Transporters"/>
</dbReference>
<feature type="transmembrane region" description="Helical" evidence="7">
    <location>
        <begin position="6"/>
        <end position="21"/>
    </location>
</feature>
<dbReference type="RefSeq" id="WP_128196473.1">
    <property type="nucleotide sequence ID" value="NZ_SACT01000001.1"/>
</dbReference>
<dbReference type="EMBL" id="SACT01000001">
    <property type="protein sequence ID" value="RVT54353.1"/>
    <property type="molecule type" value="Genomic_DNA"/>
</dbReference>
<dbReference type="OrthoDB" id="9809303at2"/>
<dbReference type="PANTHER" id="PTHR43652">
    <property type="entry name" value="BASIC AMINO ACID ANTIPORTER YFCC-RELATED"/>
    <property type="match status" value="1"/>
</dbReference>
<feature type="transmembrane region" description="Helical" evidence="7">
    <location>
        <begin position="172"/>
        <end position="191"/>
    </location>
</feature>
<feature type="transmembrane region" description="Helical" evidence="7">
    <location>
        <begin position="91"/>
        <end position="116"/>
    </location>
</feature>
<feature type="transmembrane region" description="Helical" evidence="7">
    <location>
        <begin position="136"/>
        <end position="160"/>
    </location>
</feature>
<feature type="transmembrane region" description="Helical" evidence="7">
    <location>
        <begin position="554"/>
        <end position="574"/>
    </location>
</feature>
<feature type="transmembrane region" description="Helical" evidence="7">
    <location>
        <begin position="516"/>
        <end position="534"/>
    </location>
</feature>
<dbReference type="Pfam" id="PF02080">
    <property type="entry name" value="TrkA_C"/>
    <property type="match status" value="2"/>
</dbReference>
<dbReference type="GO" id="GO:0006813">
    <property type="term" value="P:potassium ion transport"/>
    <property type="evidence" value="ECO:0007669"/>
    <property type="project" value="InterPro"/>
</dbReference>
<dbReference type="Gene3D" id="3.30.70.1450">
    <property type="entry name" value="Regulator of K+ conductance, C-terminal domain"/>
    <property type="match status" value="2"/>
</dbReference>
<evidence type="ECO:0000256" key="3">
    <source>
        <dbReference type="ARBA" id="ARBA00022692"/>
    </source>
</evidence>
<feature type="transmembrane region" description="Helical" evidence="7">
    <location>
        <begin position="52"/>
        <end position="70"/>
    </location>
</feature>
<proteinExistence type="predicted"/>
<keyword evidence="10" id="KW-1185">Reference proteome</keyword>
<dbReference type="PROSITE" id="PS51202">
    <property type="entry name" value="RCK_C"/>
    <property type="match status" value="2"/>
</dbReference>
<protein>
    <submittedName>
        <fullName evidence="9">SLC13 family permease</fullName>
    </submittedName>
</protein>
<dbReference type="Proteomes" id="UP000288178">
    <property type="component" value="Unassembled WGS sequence"/>
</dbReference>
<feature type="transmembrane region" description="Helical" evidence="7">
    <location>
        <begin position="433"/>
        <end position="463"/>
    </location>
</feature>
<feature type="transmembrane region" description="Helical" evidence="7">
    <location>
        <begin position="28"/>
        <end position="46"/>
    </location>
</feature>
<keyword evidence="3 7" id="KW-0812">Transmembrane</keyword>
<accession>A0A3S2W013</accession>
<evidence type="ECO:0000256" key="1">
    <source>
        <dbReference type="ARBA" id="ARBA00004141"/>
    </source>
</evidence>
<evidence type="ECO:0000259" key="8">
    <source>
        <dbReference type="PROSITE" id="PS51202"/>
    </source>
</evidence>
<dbReference type="Pfam" id="PF03600">
    <property type="entry name" value="CitMHS"/>
    <property type="match status" value="1"/>
</dbReference>
<evidence type="ECO:0000313" key="9">
    <source>
        <dbReference type="EMBL" id="RVT54353.1"/>
    </source>
</evidence>
<feature type="transmembrane region" description="Helical" evidence="7">
    <location>
        <begin position="391"/>
        <end position="421"/>
    </location>
</feature>
<feature type="domain" description="RCK C-terminal" evidence="8">
    <location>
        <begin position="283"/>
        <end position="367"/>
    </location>
</feature>
<gene>
    <name evidence="9" type="ORF">ENE75_05780</name>
</gene>
<dbReference type="SUPFAM" id="SSF116726">
    <property type="entry name" value="TrkA C-terminal domain-like"/>
    <property type="match status" value="2"/>
</dbReference>
<keyword evidence="2" id="KW-0813">Transport</keyword>
<evidence type="ECO:0000256" key="4">
    <source>
        <dbReference type="ARBA" id="ARBA00022737"/>
    </source>
</evidence>